<dbReference type="Proteomes" id="UP001165186">
    <property type="component" value="Unassembled WGS sequence"/>
</dbReference>
<keyword evidence="2" id="KW-1185">Reference proteome</keyword>
<protein>
    <submittedName>
        <fullName evidence="1">Uncharacterized protein</fullName>
    </submittedName>
</protein>
<reference evidence="1" key="1">
    <citation type="submission" date="2024-09" db="EMBL/GenBank/DDBJ databases">
        <title>Draft Genome Sequences of Neofusicoccum parvum.</title>
        <authorList>
            <person name="Ashida A."/>
            <person name="Camagna M."/>
            <person name="Tanaka A."/>
            <person name="Takemoto D."/>
        </authorList>
    </citation>
    <scope>NUCLEOTIDE SEQUENCE</scope>
    <source>
        <strain evidence="1">PPO83</strain>
    </source>
</reference>
<sequence length="397" mass="42951">MLFSDRLLDPLMKRGVGFMAEYTTNHIAKGLEKRQESGGEDKDFPTGIFIAVVATIFVFVVSYGLIEYTLRHVVTTLALVETPSPAVALSAAQPDEESNVKLSDKEAEAQAFLGNSLPKLTVVNSKPVTSKIRTTIKHITSQAGWTARWRGMGYGIIFCFVAGSLTQLFATILPSVSGAPILANLLVTVIAAPVHMVWTHATIALPGKRWKARWAPATFASYKNLAIPALVYEGVQLLVLYMAACMAALMEFRITSSSDATPASKAWTVISLIGGVLLLVAAGIFVILPAHTQLVRVEASMLSDDEDTIVPFDRTFGGKVVPKILGGSGAIGFMDAWRSFNREARIRVVKLHLKIFAISAALTFLFFQALALEVLVIGRQSVDDFAQAVQQHMVNGA</sequence>
<evidence type="ECO:0000313" key="1">
    <source>
        <dbReference type="EMBL" id="GME26197.1"/>
    </source>
</evidence>
<accession>A0ACB5S078</accession>
<evidence type="ECO:0000313" key="2">
    <source>
        <dbReference type="Proteomes" id="UP001165186"/>
    </source>
</evidence>
<organism evidence="1 2">
    <name type="scientific">Neofusicoccum parvum</name>
    <dbReference type="NCBI Taxonomy" id="310453"/>
    <lineage>
        <taxon>Eukaryota</taxon>
        <taxon>Fungi</taxon>
        <taxon>Dikarya</taxon>
        <taxon>Ascomycota</taxon>
        <taxon>Pezizomycotina</taxon>
        <taxon>Dothideomycetes</taxon>
        <taxon>Dothideomycetes incertae sedis</taxon>
        <taxon>Botryosphaeriales</taxon>
        <taxon>Botryosphaeriaceae</taxon>
        <taxon>Neofusicoccum</taxon>
    </lineage>
</organism>
<proteinExistence type="predicted"/>
<dbReference type="EMBL" id="BSXG01000026">
    <property type="protein sequence ID" value="GME26197.1"/>
    <property type="molecule type" value="Genomic_DNA"/>
</dbReference>
<comment type="caution">
    <text evidence="1">The sequence shown here is derived from an EMBL/GenBank/DDBJ whole genome shotgun (WGS) entry which is preliminary data.</text>
</comment>
<name>A0ACB5S078_9PEZI</name>
<gene>
    <name evidence="1" type="primary">g4661</name>
    <name evidence="1" type="ORF">NpPPO83_00004661</name>
</gene>